<evidence type="ECO:0000259" key="2">
    <source>
        <dbReference type="Pfam" id="PF03050"/>
    </source>
</evidence>
<reference evidence="3 4" key="1">
    <citation type="submission" date="2016-10" db="EMBL/GenBank/DDBJ databases">
        <authorList>
            <person name="Varghese N."/>
            <person name="Submissions S."/>
        </authorList>
    </citation>
    <scope>NUCLEOTIDE SEQUENCE [LARGE SCALE GENOMIC DNA]</scope>
    <source>
        <strain evidence="3 4">DSM 18839</strain>
    </source>
</reference>
<accession>A0A8G2BMY4</accession>
<gene>
    <name evidence="3" type="ORF">SAMN05660686_05056</name>
</gene>
<keyword evidence="4" id="KW-1185">Reference proteome</keyword>
<name>A0A8G2BMY4_9PROT</name>
<evidence type="ECO:0000256" key="1">
    <source>
        <dbReference type="SAM" id="MobiDB-lite"/>
    </source>
</evidence>
<proteinExistence type="predicted"/>
<feature type="domain" description="Transposase IS66 central" evidence="2">
    <location>
        <begin position="8"/>
        <end position="73"/>
    </location>
</feature>
<evidence type="ECO:0000313" key="3">
    <source>
        <dbReference type="EMBL" id="SDG62475.1"/>
    </source>
</evidence>
<dbReference type="EMBL" id="FNBW01000043">
    <property type="protein sequence ID" value="SDG62475.1"/>
    <property type="molecule type" value="Genomic_DNA"/>
</dbReference>
<dbReference type="RefSeq" id="WP_425441480.1">
    <property type="nucleotide sequence ID" value="NZ_FNBW01000043.1"/>
</dbReference>
<organism evidence="3 4">
    <name type="scientific">Thalassobaculum litoreum DSM 18839</name>
    <dbReference type="NCBI Taxonomy" id="1123362"/>
    <lineage>
        <taxon>Bacteria</taxon>
        <taxon>Pseudomonadati</taxon>
        <taxon>Pseudomonadota</taxon>
        <taxon>Alphaproteobacteria</taxon>
        <taxon>Rhodospirillales</taxon>
        <taxon>Thalassobaculaceae</taxon>
        <taxon>Thalassobaculum</taxon>
    </lineage>
</organism>
<dbReference type="InterPro" id="IPR052344">
    <property type="entry name" value="Transposase-related"/>
</dbReference>
<protein>
    <submittedName>
        <fullName evidence="3">Transposase IS66 family protein</fullName>
    </submittedName>
</protein>
<dbReference type="InterPro" id="IPR004291">
    <property type="entry name" value="Transposase_IS66_central"/>
</dbReference>
<dbReference type="PANTHER" id="PTHR33678">
    <property type="entry name" value="BLL1576 PROTEIN"/>
    <property type="match status" value="1"/>
</dbReference>
<evidence type="ECO:0000313" key="4">
    <source>
        <dbReference type="Proteomes" id="UP000198615"/>
    </source>
</evidence>
<comment type="caution">
    <text evidence="3">The sequence shown here is derived from an EMBL/GenBank/DDBJ whole genome shotgun (WGS) entry which is preliminary data.</text>
</comment>
<feature type="region of interest" description="Disordered" evidence="1">
    <location>
        <begin position="71"/>
        <end position="94"/>
    </location>
</feature>
<dbReference type="Proteomes" id="UP000198615">
    <property type="component" value="Unassembled WGS sequence"/>
</dbReference>
<dbReference type="PANTHER" id="PTHR33678:SF1">
    <property type="entry name" value="BLL1576 PROTEIN"/>
    <property type="match status" value="1"/>
</dbReference>
<dbReference type="AlphaFoldDB" id="A0A8G2BMY4"/>
<dbReference type="Pfam" id="PF03050">
    <property type="entry name" value="DDE_Tnp_IS66"/>
    <property type="match status" value="1"/>
</dbReference>
<sequence>MGGLDPPPERRAAARDERARPLVAELEAWLRQNRRALSTKSATANAIDYLLKRWPSFTRFLDDGRICLSNNAAAATGPSPDPIPAAAGQRPSTR</sequence>